<evidence type="ECO:0000313" key="1">
    <source>
        <dbReference type="EMBL" id="CAB4982561.1"/>
    </source>
</evidence>
<organism evidence="1">
    <name type="scientific">freshwater metagenome</name>
    <dbReference type="NCBI Taxonomy" id="449393"/>
    <lineage>
        <taxon>unclassified sequences</taxon>
        <taxon>metagenomes</taxon>
        <taxon>ecological metagenomes</taxon>
    </lineage>
</organism>
<reference evidence="1" key="1">
    <citation type="submission" date="2020-05" db="EMBL/GenBank/DDBJ databases">
        <authorList>
            <person name="Chiriac C."/>
            <person name="Salcher M."/>
            <person name="Ghai R."/>
            <person name="Kavagutti S V."/>
        </authorList>
    </citation>
    <scope>NUCLEOTIDE SEQUENCE</scope>
</reference>
<name>A0A6J7MNS5_9ZZZZ</name>
<proteinExistence type="predicted"/>
<dbReference type="EMBL" id="CAFBOH010000104">
    <property type="protein sequence ID" value="CAB4982561.1"/>
    <property type="molecule type" value="Genomic_DNA"/>
</dbReference>
<gene>
    <name evidence="1" type="ORF">UFOPK3935_00782</name>
</gene>
<sequence>MRFIQIELPTNNFSLSLKFLRNSLTVSRIFVSAPAGRSCATPPGRTYAIFIRTPATNSNTSKTFSRSRKAKIIGDNAPSSSAPVPSATMCDEIRLNSIIITRITVARSGTSLVMPSNFSTPKQYAVSLNSGAK</sequence>
<protein>
    <submittedName>
        <fullName evidence="1">Unannotated protein</fullName>
    </submittedName>
</protein>
<accession>A0A6J7MNS5</accession>
<dbReference type="AlphaFoldDB" id="A0A6J7MNS5"/>